<keyword evidence="1" id="KW-0812">Transmembrane</keyword>
<accession>A0A6C0DTU2</accession>
<evidence type="ECO:0000256" key="1">
    <source>
        <dbReference type="SAM" id="Phobius"/>
    </source>
</evidence>
<name>A0A6C0DTU2_9ZZZZ</name>
<proteinExistence type="predicted"/>
<reference evidence="2" key="1">
    <citation type="journal article" date="2020" name="Nature">
        <title>Giant virus diversity and host interactions through global metagenomics.</title>
        <authorList>
            <person name="Schulz F."/>
            <person name="Roux S."/>
            <person name="Paez-Espino D."/>
            <person name="Jungbluth S."/>
            <person name="Walsh D.A."/>
            <person name="Denef V.J."/>
            <person name="McMahon K.D."/>
            <person name="Konstantinidis K.T."/>
            <person name="Eloe-Fadrosh E.A."/>
            <person name="Kyrpides N.C."/>
            <person name="Woyke T."/>
        </authorList>
    </citation>
    <scope>NUCLEOTIDE SEQUENCE</scope>
    <source>
        <strain evidence="2">GVMAG-M-3300023174-5</strain>
    </source>
</reference>
<keyword evidence="1" id="KW-1133">Transmembrane helix</keyword>
<protein>
    <submittedName>
        <fullName evidence="2">Uncharacterized protein</fullName>
    </submittedName>
</protein>
<dbReference type="AlphaFoldDB" id="A0A6C0DTU2"/>
<dbReference type="EMBL" id="MN739668">
    <property type="protein sequence ID" value="QHT19643.1"/>
    <property type="molecule type" value="Genomic_DNA"/>
</dbReference>
<feature type="transmembrane region" description="Helical" evidence="1">
    <location>
        <begin position="86"/>
        <end position="108"/>
    </location>
</feature>
<evidence type="ECO:0000313" key="2">
    <source>
        <dbReference type="EMBL" id="QHT19643.1"/>
    </source>
</evidence>
<sequence>MSNFNPNYYLLNKDIKSFSRQSATSLYTYGSFPHSKIFSNNDRTFEPTEIHSKSIPSQKFTTMCPSTITIQPSFSKNNSNGLNETIIISICSASFGFILAAAFFYKFYYLKYKKRFERLIELDSDFGISSNELLD</sequence>
<organism evidence="2">
    <name type="scientific">viral metagenome</name>
    <dbReference type="NCBI Taxonomy" id="1070528"/>
    <lineage>
        <taxon>unclassified sequences</taxon>
        <taxon>metagenomes</taxon>
        <taxon>organismal metagenomes</taxon>
    </lineage>
</organism>
<keyword evidence="1" id="KW-0472">Membrane</keyword>